<sequence>MHAVLLASVDSDLDPTGITGLYAHPNPRPALIALYDATLKKLEDFPSTSVYRQSVENITKSRKEIVEKNEIREVIEEKVGAGLIEEVLVQAGEELELIKLLSKEKPWENLMEEPLPDQWKAFDKDL</sequence>
<dbReference type="EMBL" id="SWFS01000259">
    <property type="protein sequence ID" value="KAA8912273.1"/>
    <property type="molecule type" value="Genomic_DNA"/>
</dbReference>
<dbReference type="OrthoDB" id="286811at2759"/>
<dbReference type="GO" id="GO:0005743">
    <property type="term" value="C:mitochondrial inner membrane"/>
    <property type="evidence" value="ECO:0007669"/>
    <property type="project" value="UniProtKB-SubCell"/>
</dbReference>
<keyword evidence="3" id="KW-0813">Transport</keyword>
<comment type="caution">
    <text evidence="9">The sequence shown here is derived from an EMBL/GenBank/DDBJ whole genome shotgun (WGS) entry which is preliminary data.</text>
</comment>
<accession>A0A642V4V8</accession>
<keyword evidence="4" id="KW-0679">Respiratory chain</keyword>
<keyword evidence="7" id="KW-0496">Mitochondrion</keyword>
<dbReference type="VEuPathDB" id="FungiDB:TRICI_003553"/>
<dbReference type="PANTHER" id="PTHR12653">
    <property type="entry name" value="NADH-UBIQUINONE OXIDOREDUCTASE 13 KD-B SUBUNIT"/>
    <property type="match status" value="1"/>
</dbReference>
<evidence type="ECO:0000256" key="3">
    <source>
        <dbReference type="ARBA" id="ARBA00022448"/>
    </source>
</evidence>
<dbReference type="Proteomes" id="UP000761534">
    <property type="component" value="Unassembled WGS sequence"/>
</dbReference>
<evidence type="ECO:0000256" key="4">
    <source>
        <dbReference type="ARBA" id="ARBA00022660"/>
    </source>
</evidence>
<name>A0A642V4V8_9ASCO</name>
<reference evidence="9" key="1">
    <citation type="journal article" date="2019" name="G3 (Bethesda)">
        <title>Genome Assemblies of Two Rare Opportunistic Yeast Pathogens: Diutina rugosa (syn. Candida rugosa) and Trichomonascus ciferrii (syn. Candida ciferrii).</title>
        <authorList>
            <person name="Mixao V."/>
            <person name="Saus E."/>
            <person name="Hansen A.P."/>
            <person name="Lass-Florl C."/>
            <person name="Gabaldon T."/>
        </authorList>
    </citation>
    <scope>NUCLEOTIDE SEQUENCE</scope>
    <source>
        <strain evidence="9">CBS 4856</strain>
    </source>
</reference>
<organism evidence="9 10">
    <name type="scientific">Trichomonascus ciferrii</name>
    <dbReference type="NCBI Taxonomy" id="44093"/>
    <lineage>
        <taxon>Eukaryota</taxon>
        <taxon>Fungi</taxon>
        <taxon>Dikarya</taxon>
        <taxon>Ascomycota</taxon>
        <taxon>Saccharomycotina</taxon>
        <taxon>Dipodascomycetes</taxon>
        <taxon>Dipodascales</taxon>
        <taxon>Trichomonascaceae</taxon>
        <taxon>Trichomonascus</taxon>
        <taxon>Trichomonascus ciferrii complex</taxon>
    </lineage>
</organism>
<dbReference type="PANTHER" id="PTHR12653:SF0">
    <property type="entry name" value="NADH DEHYDROGENASE [UBIQUINONE] 1 ALPHA SUBCOMPLEX SUBUNIT 5"/>
    <property type="match status" value="1"/>
</dbReference>
<evidence type="ECO:0000256" key="1">
    <source>
        <dbReference type="ARBA" id="ARBA00004443"/>
    </source>
</evidence>
<evidence type="ECO:0000256" key="8">
    <source>
        <dbReference type="ARBA" id="ARBA00023136"/>
    </source>
</evidence>
<evidence type="ECO:0008006" key="11">
    <source>
        <dbReference type="Google" id="ProtNLM"/>
    </source>
</evidence>
<keyword evidence="6" id="KW-0249">Electron transport</keyword>
<dbReference type="AlphaFoldDB" id="A0A642V4V8"/>
<evidence type="ECO:0000313" key="9">
    <source>
        <dbReference type="EMBL" id="KAA8912273.1"/>
    </source>
</evidence>
<dbReference type="GO" id="GO:0022904">
    <property type="term" value="P:respiratory electron transport chain"/>
    <property type="evidence" value="ECO:0007669"/>
    <property type="project" value="InterPro"/>
</dbReference>
<keyword evidence="10" id="KW-1185">Reference proteome</keyword>
<gene>
    <name evidence="9" type="ORF">TRICI_003553</name>
</gene>
<evidence type="ECO:0000256" key="2">
    <source>
        <dbReference type="ARBA" id="ARBA00010261"/>
    </source>
</evidence>
<evidence type="ECO:0000256" key="7">
    <source>
        <dbReference type="ARBA" id="ARBA00023128"/>
    </source>
</evidence>
<evidence type="ECO:0000256" key="5">
    <source>
        <dbReference type="ARBA" id="ARBA00022792"/>
    </source>
</evidence>
<dbReference type="InterPro" id="IPR006806">
    <property type="entry name" value="NDUFA5"/>
</dbReference>
<dbReference type="Pfam" id="PF04716">
    <property type="entry name" value="ETC_C1_NDUFA5"/>
    <property type="match status" value="1"/>
</dbReference>
<evidence type="ECO:0000256" key="6">
    <source>
        <dbReference type="ARBA" id="ARBA00022982"/>
    </source>
</evidence>
<keyword evidence="5" id="KW-0999">Mitochondrion inner membrane</keyword>
<keyword evidence="8" id="KW-0472">Membrane</keyword>
<protein>
    <recommendedName>
        <fullName evidence="11">NADH dehydrogenase [ubiquinone] 1 alpha subcomplex subunit 5</fullName>
    </recommendedName>
</protein>
<comment type="subcellular location">
    <subcellularLocation>
        <location evidence="1">Mitochondrion inner membrane</location>
        <topology evidence="1">Peripheral membrane protein</topology>
        <orientation evidence="1">Matrix side</orientation>
    </subcellularLocation>
</comment>
<comment type="similarity">
    <text evidence="2">Belongs to the complex I NDUFA5 subunit family.</text>
</comment>
<proteinExistence type="inferred from homology"/>
<evidence type="ECO:0000313" key="10">
    <source>
        <dbReference type="Proteomes" id="UP000761534"/>
    </source>
</evidence>